<reference evidence="2" key="1">
    <citation type="submission" date="2014-09" db="EMBL/GenBank/DDBJ databases">
        <authorList>
            <person name="Magalhaes I.L.F."/>
            <person name="Oliveira U."/>
            <person name="Santos F.R."/>
            <person name="Vidigal T.H.D.A."/>
            <person name="Brescovit A.D."/>
            <person name="Santos A.J."/>
        </authorList>
    </citation>
    <scope>NUCLEOTIDE SEQUENCE</scope>
    <source>
        <tissue evidence="2">Shoot tissue taken approximately 20 cm above the soil surface</tissue>
    </source>
</reference>
<accession>A0A0A9GSD6</accession>
<organism evidence="2">
    <name type="scientific">Arundo donax</name>
    <name type="common">Giant reed</name>
    <name type="synonym">Donax arundinaceus</name>
    <dbReference type="NCBI Taxonomy" id="35708"/>
    <lineage>
        <taxon>Eukaryota</taxon>
        <taxon>Viridiplantae</taxon>
        <taxon>Streptophyta</taxon>
        <taxon>Embryophyta</taxon>
        <taxon>Tracheophyta</taxon>
        <taxon>Spermatophyta</taxon>
        <taxon>Magnoliopsida</taxon>
        <taxon>Liliopsida</taxon>
        <taxon>Poales</taxon>
        <taxon>Poaceae</taxon>
        <taxon>PACMAD clade</taxon>
        <taxon>Arundinoideae</taxon>
        <taxon>Arundineae</taxon>
        <taxon>Arundo</taxon>
    </lineage>
</organism>
<dbReference type="EMBL" id="GBRH01172455">
    <property type="protein sequence ID" value="JAE25441.1"/>
    <property type="molecule type" value="Transcribed_RNA"/>
</dbReference>
<keyword evidence="1" id="KW-0472">Membrane</keyword>
<dbReference type="AlphaFoldDB" id="A0A0A9GSD6"/>
<reference evidence="2" key="2">
    <citation type="journal article" date="2015" name="Data Brief">
        <title>Shoot transcriptome of the giant reed, Arundo donax.</title>
        <authorList>
            <person name="Barrero R.A."/>
            <person name="Guerrero F.D."/>
            <person name="Moolhuijzen P."/>
            <person name="Goolsby J.A."/>
            <person name="Tidwell J."/>
            <person name="Bellgard S.E."/>
            <person name="Bellgard M.I."/>
        </authorList>
    </citation>
    <scope>NUCLEOTIDE SEQUENCE</scope>
    <source>
        <tissue evidence="2">Shoot tissue taken approximately 20 cm above the soil surface</tissue>
    </source>
</reference>
<keyword evidence="1" id="KW-1133">Transmembrane helix</keyword>
<keyword evidence="1" id="KW-0812">Transmembrane</keyword>
<name>A0A0A9GSD6_ARUDO</name>
<proteinExistence type="predicted"/>
<evidence type="ECO:0000313" key="2">
    <source>
        <dbReference type="EMBL" id="JAE25441.1"/>
    </source>
</evidence>
<feature type="transmembrane region" description="Helical" evidence="1">
    <location>
        <begin position="12"/>
        <end position="31"/>
    </location>
</feature>
<protein>
    <submittedName>
        <fullName evidence="2">Uncharacterized protein</fullName>
    </submittedName>
</protein>
<evidence type="ECO:0000256" key="1">
    <source>
        <dbReference type="SAM" id="Phobius"/>
    </source>
</evidence>
<sequence>MVLYLYLTARWLSGSRIGFASACFMLCWGLLSQP</sequence>